<dbReference type="EMBL" id="MRCB01000007">
    <property type="protein sequence ID" value="OKH24156.1"/>
    <property type="molecule type" value="Genomic_DNA"/>
</dbReference>
<reference evidence="2 3" key="1">
    <citation type="submission" date="2016-11" db="EMBL/GenBank/DDBJ databases">
        <title>Draft Genome Sequences of Nine Cyanobacterial Strains from Diverse Habitats.</title>
        <authorList>
            <person name="Zhu T."/>
            <person name="Hou S."/>
            <person name="Lu X."/>
            <person name="Hess W.R."/>
        </authorList>
    </citation>
    <scope>NUCLEOTIDE SEQUENCE [LARGE SCALE GENOMIC DNA]</scope>
    <source>
        <strain evidence="2 3">NIES-593</strain>
    </source>
</reference>
<dbReference type="OrthoDB" id="460469at2"/>
<name>A0A1U7HKP5_9CYAN</name>
<organism evidence="2 3">
    <name type="scientific">Hydrococcus rivularis NIES-593</name>
    <dbReference type="NCBI Taxonomy" id="1921803"/>
    <lineage>
        <taxon>Bacteria</taxon>
        <taxon>Bacillati</taxon>
        <taxon>Cyanobacteriota</taxon>
        <taxon>Cyanophyceae</taxon>
        <taxon>Pleurocapsales</taxon>
        <taxon>Hydrococcaceae</taxon>
        <taxon>Hydrococcus</taxon>
    </lineage>
</organism>
<dbReference type="Pfam" id="PF01878">
    <property type="entry name" value="EVE"/>
    <property type="match status" value="1"/>
</dbReference>
<dbReference type="Proteomes" id="UP000186868">
    <property type="component" value="Unassembled WGS sequence"/>
</dbReference>
<dbReference type="CDD" id="cd21132">
    <property type="entry name" value="EVE-like"/>
    <property type="match status" value="1"/>
</dbReference>
<evidence type="ECO:0000313" key="3">
    <source>
        <dbReference type="Proteomes" id="UP000186868"/>
    </source>
</evidence>
<dbReference type="Gene3D" id="3.10.590.10">
    <property type="entry name" value="ph1033 like domains"/>
    <property type="match status" value="1"/>
</dbReference>
<proteinExistence type="predicted"/>
<comment type="caution">
    <text evidence="2">The sequence shown here is derived from an EMBL/GenBank/DDBJ whole genome shotgun (WGS) entry which is preliminary data.</text>
</comment>
<dbReference type="InterPro" id="IPR002740">
    <property type="entry name" value="EVE_domain"/>
</dbReference>
<dbReference type="STRING" id="1921803.NIES593_08340"/>
<accession>A0A1U7HKP5</accession>
<gene>
    <name evidence="2" type="ORF">NIES593_08340</name>
</gene>
<dbReference type="InterPro" id="IPR015947">
    <property type="entry name" value="PUA-like_sf"/>
</dbReference>
<dbReference type="SUPFAM" id="SSF88697">
    <property type="entry name" value="PUA domain-like"/>
    <property type="match status" value="1"/>
</dbReference>
<sequence length="141" mass="16739">MAYWLFQANPKYYRFLDAIRELDEIPWLVTRYAKEMAIGDGVLMWMAGEKAGIYAIAEIIDFPQVLDEIIDAHFWLDPDSLKRDKPRVKLRILRKLLGQPLRRNEIKHDRILKDLLVIRAPNSTNFKVTPQQWERVYQLKG</sequence>
<feature type="domain" description="EVE" evidence="1">
    <location>
        <begin position="2"/>
        <end position="138"/>
    </location>
</feature>
<evidence type="ECO:0000259" key="1">
    <source>
        <dbReference type="Pfam" id="PF01878"/>
    </source>
</evidence>
<dbReference type="AlphaFoldDB" id="A0A1U7HKP5"/>
<dbReference type="RefSeq" id="WP_073599141.1">
    <property type="nucleotide sequence ID" value="NZ_MRCB01000007.1"/>
</dbReference>
<keyword evidence="3" id="KW-1185">Reference proteome</keyword>
<protein>
    <submittedName>
        <fullName evidence="2">EVE domain-containing protein</fullName>
    </submittedName>
</protein>
<evidence type="ECO:0000313" key="2">
    <source>
        <dbReference type="EMBL" id="OKH24156.1"/>
    </source>
</evidence>